<dbReference type="InterPro" id="IPR037508">
    <property type="entry name" value="Msb1/Mug8"/>
</dbReference>
<feature type="region of interest" description="Disordered" evidence="1">
    <location>
        <begin position="432"/>
        <end position="452"/>
    </location>
</feature>
<dbReference type="OrthoDB" id="3362494at2759"/>
<dbReference type="Pfam" id="PF08101">
    <property type="entry name" value="Msb1-Mug8_dom"/>
    <property type="match status" value="1"/>
</dbReference>
<comment type="caution">
    <text evidence="3">The sequence shown here is derived from an EMBL/GenBank/DDBJ whole genome shotgun (WGS) entry which is preliminary data.</text>
</comment>
<feature type="compositionally biased region" description="Basic and acidic residues" evidence="1">
    <location>
        <begin position="684"/>
        <end position="698"/>
    </location>
</feature>
<feature type="compositionally biased region" description="Low complexity" evidence="1">
    <location>
        <begin position="883"/>
        <end position="892"/>
    </location>
</feature>
<organism evidence="3 4">
    <name type="scientific">Claviceps pusilla</name>
    <dbReference type="NCBI Taxonomy" id="123648"/>
    <lineage>
        <taxon>Eukaryota</taxon>
        <taxon>Fungi</taxon>
        <taxon>Dikarya</taxon>
        <taxon>Ascomycota</taxon>
        <taxon>Pezizomycotina</taxon>
        <taxon>Sordariomycetes</taxon>
        <taxon>Hypocreomycetidae</taxon>
        <taxon>Hypocreales</taxon>
        <taxon>Clavicipitaceae</taxon>
        <taxon>Claviceps</taxon>
    </lineage>
</organism>
<sequence length="1063" mass="115032">MAGFLSRLKTRDGLRKKKHGMQDLACALPLKPKWDDAYTRTSVEPEEVHDLLHFCTAELKARGLDIPFLLLPYRPTSDPSAVRTFVRHFHDDSYGLAGEALSQELRMTEPMVIAGVVKWCWSRLPGGVVGWDAYELFKIGEGDSRLARDSFKTFIPLSVESGARQRIIFDFFELIAAVAAHGKSNGFGGLQLARLAAWWAFEQQDTGSGFDAGYKAWLKAADATTHLFFAYLRSLTPEEGLTGITLLPRSLEKLLNETRYPPPTPTTLVSRTNKLVMLVDSVSPTPFALLRRAGHFQYRDSDPALQEFSEYADPVEALTEECLRVLRAISAANESQVSSAEHSTSLRDASWSRFEDIGFSLTVEEEAHFDDSPVLSPRTQAPGLRSTPASATASGRPTTPSWADFLSSGFVAEGQSPSNLLLPPDKVLPPLQTQVRQHSSQSHRSRLESNAAELQPGELASITELLLDTAFWWVWMNSLGPEETPVRKSAFGRCAIIETKVAGGSWLVMEEIISSAAPEQDQGAYIAEKKGLFGWTRRGKTVTRRKSVGKNVLERGDTTDMNNLRSSKTSIGPDTQAKIQAKAAQMRALQENEQQESLVATRRGRLGDSAAEKTNSVLTLQPLIVGEASSAMKWVKKYDKGTIKDAYMVNTNAGRGVAVPPSPASGTHVESGATAVLDGNATGHVDDQKPAVPAKDDMPPTPCTVNTKPLSSPRPQSESHEQPPPSTPVKTKDNAVTRPTKGEPATEDDADAPLAAEGHSPVAAGGASHPEQGAVEPIKDKKGFRSLLRLKHRSSKLPDNATADLPALLRKKNPAAAAIAATAVTDSHDEVHDDEHAPPLATSEVAASPPPPPPLSEETAPAAAAAAAAIHAPAQETLVASGTVVTTPEPTLEAPPAPVENMEPRYEPSAEERLTHVDTPDAAEARDEFSRFDQGPLIEQPAFAGDDDDDDDATPPPIARHPVAKQDEEEVKTSTSPIERLNQSASPGVQDRWAQIRKNAAQRAATRQRDERVQLSQTSGDDDDTSVEETIESRVARIKARVAELTGNMETSNSPHQTVTGRS</sequence>
<feature type="region of interest" description="Disordered" evidence="1">
    <location>
        <begin position="1044"/>
        <end position="1063"/>
    </location>
</feature>
<feature type="compositionally biased region" description="Polar residues" evidence="1">
    <location>
        <begin position="1048"/>
        <end position="1063"/>
    </location>
</feature>
<dbReference type="Proteomes" id="UP000748025">
    <property type="component" value="Unassembled WGS sequence"/>
</dbReference>
<feature type="compositionally biased region" description="Polar residues" evidence="1">
    <location>
        <begin position="973"/>
        <end position="987"/>
    </location>
</feature>
<feature type="compositionally biased region" description="Basic and acidic residues" evidence="1">
    <location>
        <begin position="902"/>
        <end position="931"/>
    </location>
</feature>
<evidence type="ECO:0000259" key="2">
    <source>
        <dbReference type="Pfam" id="PF08101"/>
    </source>
</evidence>
<evidence type="ECO:0000313" key="4">
    <source>
        <dbReference type="Proteomes" id="UP000748025"/>
    </source>
</evidence>
<reference evidence="3" key="1">
    <citation type="journal article" date="2020" name="bioRxiv">
        <title>Whole genome comparisons of ergot fungi reveals the divergence and evolution of species within the genus Claviceps are the result of varying mechanisms driving genome evolution and host range expansion.</title>
        <authorList>
            <person name="Wyka S.A."/>
            <person name="Mondo S.J."/>
            <person name="Liu M."/>
            <person name="Dettman J."/>
            <person name="Nalam V."/>
            <person name="Broders K.D."/>
        </authorList>
    </citation>
    <scope>NUCLEOTIDE SEQUENCE</scope>
    <source>
        <strain evidence="3">CCC 602</strain>
    </source>
</reference>
<feature type="compositionally biased region" description="Low complexity" evidence="1">
    <location>
        <begin position="432"/>
        <end position="442"/>
    </location>
</feature>
<accession>A0A9P7ND67</accession>
<dbReference type="AlphaFoldDB" id="A0A9P7ND67"/>
<feature type="region of interest" description="Disordered" evidence="1">
    <location>
        <begin position="820"/>
        <end position="1029"/>
    </location>
</feature>
<name>A0A9P7ND67_9HYPO</name>
<keyword evidence="4" id="KW-1185">Reference proteome</keyword>
<dbReference type="EMBL" id="SRPW01000848">
    <property type="protein sequence ID" value="KAG6011651.1"/>
    <property type="molecule type" value="Genomic_DNA"/>
</dbReference>
<dbReference type="CDD" id="cd04401">
    <property type="entry name" value="RhoGAP_fMSB1"/>
    <property type="match status" value="1"/>
</dbReference>
<dbReference type="PANTHER" id="PTHR28093">
    <property type="entry name" value="MORPHOGENESIS-RELATED PROTEIN MSB1"/>
    <property type="match status" value="1"/>
</dbReference>
<dbReference type="InterPro" id="IPR012965">
    <property type="entry name" value="Msb1/Mug8_dom"/>
</dbReference>
<feature type="region of interest" description="Disordered" evidence="1">
    <location>
        <begin position="370"/>
        <end position="398"/>
    </location>
</feature>
<evidence type="ECO:0000256" key="1">
    <source>
        <dbReference type="SAM" id="MobiDB-lite"/>
    </source>
</evidence>
<feature type="compositionally biased region" description="Acidic residues" evidence="1">
    <location>
        <begin position="1020"/>
        <end position="1029"/>
    </location>
</feature>
<proteinExistence type="predicted"/>
<dbReference type="PANTHER" id="PTHR28093:SF1">
    <property type="entry name" value="MORPHOGENESIS-RELATED PROTEIN MSB1"/>
    <property type="match status" value="1"/>
</dbReference>
<feature type="compositionally biased region" description="Low complexity" evidence="1">
    <location>
        <begin position="856"/>
        <end position="874"/>
    </location>
</feature>
<feature type="region of interest" description="Disordered" evidence="1">
    <location>
        <begin position="678"/>
        <end position="781"/>
    </location>
</feature>
<evidence type="ECO:0000313" key="3">
    <source>
        <dbReference type="EMBL" id="KAG6011651.1"/>
    </source>
</evidence>
<feature type="compositionally biased region" description="Polar residues" evidence="1">
    <location>
        <begin position="387"/>
        <end position="398"/>
    </location>
</feature>
<feature type="compositionally biased region" description="Basic and acidic residues" evidence="1">
    <location>
        <begin position="826"/>
        <end position="837"/>
    </location>
</feature>
<gene>
    <name evidence="3" type="ORF">E4U43_008194</name>
</gene>
<protein>
    <recommendedName>
        <fullName evidence="2">Meiotically up-regulated protein Msb1/Mug8 domain-containing protein</fullName>
    </recommendedName>
</protein>
<feature type="domain" description="Meiotically up-regulated protein Msb1/Mug8" evidence="2">
    <location>
        <begin position="43"/>
        <end position="511"/>
    </location>
</feature>